<keyword evidence="9" id="KW-0735">Signal-anchor</keyword>
<keyword evidence="5" id="KW-0645">Protease</keyword>
<accession>A0AAD4C5A1</accession>
<dbReference type="Gene3D" id="3.40.50.1820">
    <property type="entry name" value="alpha/beta hydrolase"/>
    <property type="match status" value="1"/>
</dbReference>
<evidence type="ECO:0000256" key="6">
    <source>
        <dbReference type="ARBA" id="ARBA00022692"/>
    </source>
</evidence>
<reference evidence="17" key="1">
    <citation type="submission" date="2019-10" db="EMBL/GenBank/DDBJ databases">
        <authorList>
            <consortium name="DOE Joint Genome Institute"/>
            <person name="Kuo A."/>
            <person name="Miyauchi S."/>
            <person name="Kiss E."/>
            <person name="Drula E."/>
            <person name="Kohler A."/>
            <person name="Sanchez-Garcia M."/>
            <person name="Andreopoulos B."/>
            <person name="Barry K.W."/>
            <person name="Bonito G."/>
            <person name="Buee M."/>
            <person name="Carver A."/>
            <person name="Chen C."/>
            <person name="Cichocki N."/>
            <person name="Clum A."/>
            <person name="Culley D."/>
            <person name="Crous P.W."/>
            <person name="Fauchery L."/>
            <person name="Girlanda M."/>
            <person name="Hayes R."/>
            <person name="Keri Z."/>
            <person name="LaButti K."/>
            <person name="Lipzen A."/>
            <person name="Lombard V."/>
            <person name="Magnuson J."/>
            <person name="Maillard F."/>
            <person name="Morin E."/>
            <person name="Murat C."/>
            <person name="Nolan M."/>
            <person name="Ohm R."/>
            <person name="Pangilinan J."/>
            <person name="Pereira M."/>
            <person name="Perotto S."/>
            <person name="Peter M."/>
            <person name="Riley R."/>
            <person name="Sitrit Y."/>
            <person name="Stielow B."/>
            <person name="Szollosi G."/>
            <person name="Zifcakova L."/>
            <person name="Stursova M."/>
            <person name="Spatafora J.W."/>
            <person name="Tedersoo L."/>
            <person name="Vaario L.-M."/>
            <person name="Yamada A."/>
            <person name="Yan M."/>
            <person name="Wang P."/>
            <person name="Xu J."/>
            <person name="Bruns T."/>
            <person name="Baldrian P."/>
            <person name="Vilgalys R."/>
            <person name="Henrissat B."/>
            <person name="Grigoriev I.V."/>
            <person name="Hibbett D."/>
            <person name="Nagy L.G."/>
            <person name="Martin F.M."/>
        </authorList>
    </citation>
    <scope>NUCLEOTIDE SEQUENCE</scope>
    <source>
        <strain evidence="17">BED1</strain>
    </source>
</reference>
<evidence type="ECO:0000313" key="17">
    <source>
        <dbReference type="EMBL" id="KAF8448795.1"/>
    </source>
</evidence>
<keyword evidence="10 14" id="KW-1133">Transmembrane helix</keyword>
<dbReference type="InterPro" id="IPR029058">
    <property type="entry name" value="AB_hydrolase_fold"/>
</dbReference>
<dbReference type="SUPFAM" id="SSF53474">
    <property type="entry name" value="alpha/beta-Hydrolases"/>
    <property type="match status" value="1"/>
</dbReference>
<evidence type="ECO:0000256" key="3">
    <source>
        <dbReference type="ARBA" id="ARBA00022438"/>
    </source>
</evidence>
<keyword evidence="8" id="KW-0720">Serine protease</keyword>
<dbReference type="AlphaFoldDB" id="A0AAD4C5A1"/>
<dbReference type="GO" id="GO:0008239">
    <property type="term" value="F:dipeptidyl-peptidase activity"/>
    <property type="evidence" value="ECO:0007669"/>
    <property type="project" value="TreeGrafter"/>
</dbReference>
<evidence type="ECO:0000256" key="13">
    <source>
        <dbReference type="SAM" id="MobiDB-lite"/>
    </source>
</evidence>
<keyword evidence="6 14" id="KW-0812">Transmembrane</keyword>
<dbReference type="InterPro" id="IPR002469">
    <property type="entry name" value="Peptidase_S9B_N"/>
</dbReference>
<evidence type="ECO:0000256" key="4">
    <source>
        <dbReference type="ARBA" id="ARBA00022554"/>
    </source>
</evidence>
<dbReference type="InterPro" id="IPR002471">
    <property type="entry name" value="Pept_S9_AS"/>
</dbReference>
<sequence length="897" mass="99856">MPKPTYERVSDNDTHEDVEEAPSQPPRVRPHPALAVRPPVYYGDGPFDPPSSEEEDEDRFQDKYERGVLDPDGFSDSEPGNGLRVGGSKRPTALRYLVYSLASLVFLSACIGVFAATNLYYGKPYHASRERKIALDHIFNGTFSKHVQDLHWIPEAGDGVFSTRQNGQIQLVDLKTNTTTSLVSFADIRDENGQVIYSTSWKLSPDMKYILVKANHHKQWRHSSFGNYYVHTLETKVTFPLLPPTNPPVTAYATWSPTGESIAFVAANDLYILPSPSASTSSIRVTTSGNASLFHGVPDWIYEEEVLSQDFALWWSPDSSKIAFLRLDETAVEEYSFPIYNPTEDSYAVIPYTEDVVIKYPKPGYNNPLVSVHVFDLEAYLSQSESAPTTDADDGTVADLKWSNSFPSNNSIISQVAWVDNSTLVLKEVTRAADHGNVVLFDLGVASPGGIVTGKVVRKLGIDGEEGDRGWIDAGQNIYPVPPSLRSGDSPAYLDIVPNQDGYNHIALFDPASSSTPHFLTSGTWEVTNNIQAVDAQRGLIYFQAARPSIERHLYSVPISSPKTDSVAPPTPLTDNSTPSSYSASFSPGAGFYLLNYAGPNVPWQRVVDVSSPDFDYVLVDNAALNTTLGEFEAATITYSTIDSDGYELNVKEMRPPKMDDSGRTKYPVLFFVYGGPESQKVHVEYQRDWHDYLVCTLQYVVVVVDGRGTGFKGRRLRNPVRYNMGFWETLDQINAARIWAGKDYVDPKRIGIWGWSYGGFMASKVAEADAGIHTLSMAIAPVTSWRLYDSIYTERYMGLPDDNPGGYINASISHVEGFKNIDFLFAHGSGDDNVHLAHSAHLLDMLTAAQVRNFRFRMFTDSDHSITKRGANREVYEYMSLFLLEKWGKGGRRRGW</sequence>
<dbReference type="InterPro" id="IPR050278">
    <property type="entry name" value="Serine_Prot_S9B/DPPIV"/>
</dbReference>
<feature type="domain" description="Peptidase S9 prolyl oligopeptidase catalytic" evidence="15">
    <location>
        <begin position="689"/>
        <end position="889"/>
    </location>
</feature>
<feature type="domain" description="Dipeptidylpeptidase IV N-terminal" evidence="16">
    <location>
        <begin position="204"/>
        <end position="604"/>
    </location>
</feature>
<evidence type="ECO:0000256" key="1">
    <source>
        <dbReference type="ARBA" id="ARBA00004576"/>
    </source>
</evidence>
<dbReference type="Pfam" id="PF00326">
    <property type="entry name" value="Peptidase_S9"/>
    <property type="match status" value="1"/>
</dbReference>
<keyword evidence="4" id="KW-0926">Vacuole</keyword>
<keyword evidence="3" id="KW-0031">Aminopeptidase</keyword>
<feature type="region of interest" description="Disordered" evidence="13">
    <location>
        <begin position="1"/>
        <end position="86"/>
    </location>
</feature>
<organism evidence="17 18">
    <name type="scientific">Boletus edulis BED1</name>
    <dbReference type="NCBI Taxonomy" id="1328754"/>
    <lineage>
        <taxon>Eukaryota</taxon>
        <taxon>Fungi</taxon>
        <taxon>Dikarya</taxon>
        <taxon>Basidiomycota</taxon>
        <taxon>Agaricomycotina</taxon>
        <taxon>Agaricomycetes</taxon>
        <taxon>Agaricomycetidae</taxon>
        <taxon>Boletales</taxon>
        <taxon>Boletineae</taxon>
        <taxon>Boletaceae</taxon>
        <taxon>Boletoideae</taxon>
        <taxon>Boletus</taxon>
    </lineage>
</organism>
<comment type="similarity">
    <text evidence="2">Belongs to the peptidase S9B family.</text>
</comment>
<evidence type="ECO:0000256" key="7">
    <source>
        <dbReference type="ARBA" id="ARBA00022801"/>
    </source>
</evidence>
<proteinExistence type="inferred from homology"/>
<gene>
    <name evidence="17" type="ORF">L210DRAFT_3439362</name>
</gene>
<evidence type="ECO:0000256" key="11">
    <source>
        <dbReference type="ARBA" id="ARBA00023136"/>
    </source>
</evidence>
<evidence type="ECO:0000256" key="14">
    <source>
        <dbReference type="SAM" id="Phobius"/>
    </source>
</evidence>
<keyword evidence="7" id="KW-0378">Hydrolase</keyword>
<feature type="region of interest" description="Disordered" evidence="13">
    <location>
        <begin position="561"/>
        <end position="580"/>
    </location>
</feature>
<evidence type="ECO:0000313" key="18">
    <source>
        <dbReference type="Proteomes" id="UP001194468"/>
    </source>
</evidence>
<evidence type="ECO:0000259" key="15">
    <source>
        <dbReference type="Pfam" id="PF00326"/>
    </source>
</evidence>
<feature type="compositionally biased region" description="Basic and acidic residues" evidence="13">
    <location>
        <begin position="60"/>
        <end position="69"/>
    </location>
</feature>
<dbReference type="Pfam" id="PF00930">
    <property type="entry name" value="DPPIV_N"/>
    <property type="match status" value="1"/>
</dbReference>
<name>A0AAD4C5A1_BOLED</name>
<keyword evidence="12" id="KW-0325">Glycoprotein</keyword>
<keyword evidence="18" id="KW-1185">Reference proteome</keyword>
<comment type="caution">
    <text evidence="17">The sequence shown here is derived from an EMBL/GenBank/DDBJ whole genome shotgun (WGS) entry which is preliminary data.</text>
</comment>
<dbReference type="PANTHER" id="PTHR11731:SF200">
    <property type="entry name" value="DIPEPTIDYL PEPTIDASE 10, ISOFORM B"/>
    <property type="match status" value="1"/>
</dbReference>
<evidence type="ECO:0000256" key="12">
    <source>
        <dbReference type="ARBA" id="ARBA00023180"/>
    </source>
</evidence>
<dbReference type="FunFam" id="3.40.50.1820:FF:000003">
    <property type="entry name" value="Dipeptidyl peptidase 4"/>
    <property type="match status" value="1"/>
</dbReference>
<dbReference type="GO" id="GO:0005886">
    <property type="term" value="C:plasma membrane"/>
    <property type="evidence" value="ECO:0007669"/>
    <property type="project" value="TreeGrafter"/>
</dbReference>
<evidence type="ECO:0000259" key="16">
    <source>
        <dbReference type="Pfam" id="PF00930"/>
    </source>
</evidence>
<evidence type="ECO:0000256" key="5">
    <source>
        <dbReference type="ARBA" id="ARBA00022670"/>
    </source>
</evidence>
<dbReference type="Gene3D" id="2.140.10.30">
    <property type="entry name" value="Dipeptidylpeptidase IV, N-terminal domain"/>
    <property type="match status" value="1"/>
</dbReference>
<comment type="subcellular location">
    <subcellularLocation>
        <location evidence="1">Vacuole membrane</location>
        <topology evidence="1">Single-pass type II membrane protein</topology>
    </subcellularLocation>
</comment>
<evidence type="ECO:0000256" key="8">
    <source>
        <dbReference type="ARBA" id="ARBA00022825"/>
    </source>
</evidence>
<evidence type="ECO:0000256" key="2">
    <source>
        <dbReference type="ARBA" id="ARBA00006150"/>
    </source>
</evidence>
<protein>
    <submittedName>
        <fullName evidence="17">Dipeptidyl peptidase IV N-terminal region-domain-containing protein</fullName>
    </submittedName>
</protein>
<dbReference type="GO" id="GO:0006508">
    <property type="term" value="P:proteolysis"/>
    <property type="evidence" value="ECO:0007669"/>
    <property type="project" value="UniProtKB-KW"/>
</dbReference>
<dbReference type="SUPFAM" id="SSF82171">
    <property type="entry name" value="DPP6 N-terminal domain-like"/>
    <property type="match status" value="1"/>
</dbReference>
<dbReference type="GO" id="GO:0005774">
    <property type="term" value="C:vacuolar membrane"/>
    <property type="evidence" value="ECO:0007669"/>
    <property type="project" value="UniProtKB-SubCell"/>
</dbReference>
<dbReference type="PROSITE" id="PS00708">
    <property type="entry name" value="PRO_ENDOPEP_SER"/>
    <property type="match status" value="1"/>
</dbReference>
<feature type="compositionally biased region" description="Basic and acidic residues" evidence="13">
    <location>
        <begin position="1"/>
        <end position="15"/>
    </location>
</feature>
<evidence type="ECO:0000256" key="9">
    <source>
        <dbReference type="ARBA" id="ARBA00022968"/>
    </source>
</evidence>
<dbReference type="InterPro" id="IPR001375">
    <property type="entry name" value="Peptidase_S9_cat"/>
</dbReference>
<feature type="transmembrane region" description="Helical" evidence="14">
    <location>
        <begin position="96"/>
        <end position="121"/>
    </location>
</feature>
<keyword evidence="11 14" id="KW-0472">Membrane</keyword>
<dbReference type="GO" id="GO:0004252">
    <property type="term" value="F:serine-type endopeptidase activity"/>
    <property type="evidence" value="ECO:0007669"/>
    <property type="project" value="InterPro"/>
</dbReference>
<reference evidence="17" key="2">
    <citation type="journal article" date="2020" name="Nat. Commun.">
        <title>Large-scale genome sequencing of mycorrhizal fungi provides insights into the early evolution of symbiotic traits.</title>
        <authorList>
            <person name="Miyauchi S."/>
            <person name="Kiss E."/>
            <person name="Kuo A."/>
            <person name="Drula E."/>
            <person name="Kohler A."/>
            <person name="Sanchez-Garcia M."/>
            <person name="Morin E."/>
            <person name="Andreopoulos B."/>
            <person name="Barry K.W."/>
            <person name="Bonito G."/>
            <person name="Buee M."/>
            <person name="Carver A."/>
            <person name="Chen C."/>
            <person name="Cichocki N."/>
            <person name="Clum A."/>
            <person name="Culley D."/>
            <person name="Crous P.W."/>
            <person name="Fauchery L."/>
            <person name="Girlanda M."/>
            <person name="Hayes R.D."/>
            <person name="Keri Z."/>
            <person name="LaButti K."/>
            <person name="Lipzen A."/>
            <person name="Lombard V."/>
            <person name="Magnuson J."/>
            <person name="Maillard F."/>
            <person name="Murat C."/>
            <person name="Nolan M."/>
            <person name="Ohm R.A."/>
            <person name="Pangilinan J."/>
            <person name="Pereira M.F."/>
            <person name="Perotto S."/>
            <person name="Peter M."/>
            <person name="Pfister S."/>
            <person name="Riley R."/>
            <person name="Sitrit Y."/>
            <person name="Stielow J.B."/>
            <person name="Szollosi G."/>
            <person name="Zifcakova L."/>
            <person name="Stursova M."/>
            <person name="Spatafora J.W."/>
            <person name="Tedersoo L."/>
            <person name="Vaario L.M."/>
            <person name="Yamada A."/>
            <person name="Yan M."/>
            <person name="Wang P."/>
            <person name="Xu J."/>
            <person name="Bruns T."/>
            <person name="Baldrian P."/>
            <person name="Vilgalys R."/>
            <person name="Dunand C."/>
            <person name="Henrissat B."/>
            <person name="Grigoriev I.V."/>
            <person name="Hibbett D."/>
            <person name="Nagy L.G."/>
            <person name="Martin F.M."/>
        </authorList>
    </citation>
    <scope>NUCLEOTIDE SEQUENCE</scope>
    <source>
        <strain evidence="17">BED1</strain>
    </source>
</reference>
<dbReference type="Proteomes" id="UP001194468">
    <property type="component" value="Unassembled WGS sequence"/>
</dbReference>
<evidence type="ECO:0000256" key="10">
    <source>
        <dbReference type="ARBA" id="ARBA00022989"/>
    </source>
</evidence>
<dbReference type="GO" id="GO:0004177">
    <property type="term" value="F:aminopeptidase activity"/>
    <property type="evidence" value="ECO:0007669"/>
    <property type="project" value="UniProtKB-KW"/>
</dbReference>
<dbReference type="EMBL" id="WHUW01000003">
    <property type="protein sequence ID" value="KAF8448795.1"/>
    <property type="molecule type" value="Genomic_DNA"/>
</dbReference>
<dbReference type="PANTHER" id="PTHR11731">
    <property type="entry name" value="PROTEASE FAMILY S9B,C DIPEPTIDYL-PEPTIDASE IV-RELATED"/>
    <property type="match status" value="1"/>
</dbReference>